<keyword evidence="1" id="KW-0732">Signal</keyword>
<comment type="caution">
    <text evidence="2">The sequence shown here is derived from an EMBL/GenBank/DDBJ whole genome shotgun (WGS) entry which is preliminary data.</text>
</comment>
<evidence type="ECO:0000313" key="2">
    <source>
        <dbReference type="EMBL" id="GAB41777.1"/>
    </source>
</evidence>
<organism evidence="2 3">
    <name type="scientific">Gordonia terrae NBRC 100016</name>
    <dbReference type="NCBI Taxonomy" id="1089454"/>
    <lineage>
        <taxon>Bacteria</taxon>
        <taxon>Bacillati</taxon>
        <taxon>Actinomycetota</taxon>
        <taxon>Actinomycetes</taxon>
        <taxon>Mycobacteriales</taxon>
        <taxon>Gordoniaceae</taxon>
        <taxon>Gordonia</taxon>
    </lineage>
</organism>
<keyword evidence="3" id="KW-1185">Reference proteome</keyword>
<proteinExistence type="predicted"/>
<gene>
    <name evidence="2" type="ORF">GOTRE_001_00240</name>
</gene>
<sequence length="107" mass="10599">MKYVTTSRAAMTRPITTFFTTAFARSPAVFLAGGASVVDPSGGTAPGVSTGYEVAGGVVPGGVCPGGNAPDGVCPGPPGVGWPEGFAENGSLLMRRVYARSPPCPPG</sequence>
<name>A0ABQ0H7B6_9ACTN</name>
<dbReference type="EMBL" id="BAFD01000001">
    <property type="protein sequence ID" value="GAB41777.1"/>
    <property type="molecule type" value="Genomic_DNA"/>
</dbReference>
<dbReference type="Proteomes" id="UP000004881">
    <property type="component" value="Unassembled WGS sequence"/>
</dbReference>
<feature type="chain" id="PRO_5047439444" evidence="1">
    <location>
        <begin position="25"/>
        <end position="107"/>
    </location>
</feature>
<protein>
    <submittedName>
        <fullName evidence="2">Uncharacterized protein</fullName>
    </submittedName>
</protein>
<evidence type="ECO:0000313" key="3">
    <source>
        <dbReference type="Proteomes" id="UP000004881"/>
    </source>
</evidence>
<reference evidence="2 3" key="1">
    <citation type="submission" date="2012-02" db="EMBL/GenBank/DDBJ databases">
        <title>Whole genome shotgun sequence of Gordonia terrae NBRC 100016.</title>
        <authorList>
            <person name="Takarada H."/>
            <person name="Hosoyama A."/>
            <person name="Tsuchikane K."/>
            <person name="Katsumata H."/>
            <person name="Yamazaki S."/>
            <person name="Fujita N."/>
        </authorList>
    </citation>
    <scope>NUCLEOTIDE SEQUENCE [LARGE SCALE GENOMIC DNA]</scope>
    <source>
        <strain evidence="2 3">NBRC 100016</strain>
    </source>
</reference>
<feature type="signal peptide" evidence="1">
    <location>
        <begin position="1"/>
        <end position="24"/>
    </location>
</feature>
<evidence type="ECO:0000256" key="1">
    <source>
        <dbReference type="SAM" id="SignalP"/>
    </source>
</evidence>
<accession>A0ABQ0H7B6</accession>